<evidence type="ECO:0000313" key="1">
    <source>
        <dbReference type="EMBL" id="AJK70072.1"/>
    </source>
</evidence>
<gene>
    <name evidence="1" type="ORF">B840_12520</name>
</gene>
<dbReference type="AlphaFoldDB" id="A0A0B6TJD2"/>
<evidence type="ECO:0000313" key="2">
    <source>
        <dbReference type="Proteomes" id="UP000031928"/>
    </source>
</evidence>
<keyword evidence="1" id="KW-0614">Plasmid</keyword>
<proteinExistence type="predicted"/>
<geneLocation type="plasmid" evidence="1 2">
    <name>pCmarinum2</name>
</geneLocation>
<sequence>MNRVAHSSSAIPLIRRGVIVPPWAVRIIIRVRKARVGRSGARKPIECKSFRLAVDKNDIVVDGEPLGTRTRRVGLLPNYLCHEVRSPKYLVHEDAHTVVFDVVKVDPDRAVVGEQLTQVNEAVAHHGQPDGVLEIVLVVGKRLGGVKRGVDVDAFDLADVFFR</sequence>
<organism evidence="1 2">
    <name type="scientific">Corynebacterium marinum DSM 44953</name>
    <dbReference type="NCBI Taxonomy" id="1224162"/>
    <lineage>
        <taxon>Bacteria</taxon>
        <taxon>Bacillati</taxon>
        <taxon>Actinomycetota</taxon>
        <taxon>Actinomycetes</taxon>
        <taxon>Mycobacteriales</taxon>
        <taxon>Corynebacteriaceae</taxon>
        <taxon>Corynebacterium</taxon>
    </lineage>
</organism>
<dbReference type="EMBL" id="CP007791">
    <property type="protein sequence ID" value="AJK70072.1"/>
    <property type="molecule type" value="Genomic_DNA"/>
</dbReference>
<dbReference type="HOGENOM" id="CLU_1624364_0_0_11"/>
<accession>A0A0B6TJD2</accession>
<name>A0A0B6TJD2_9CORY</name>
<keyword evidence="2" id="KW-1185">Reference proteome</keyword>
<protein>
    <submittedName>
        <fullName evidence="1">Uncharacterized protein</fullName>
    </submittedName>
</protein>
<dbReference type="Proteomes" id="UP000031928">
    <property type="component" value="Plasmid pCmarinum2"/>
</dbReference>
<reference evidence="1 2" key="1">
    <citation type="submission" date="2014-05" db="EMBL/GenBank/DDBJ databases">
        <title>Complete genome sequence of Corynebacterium marinum DSM 44953.</title>
        <authorList>
            <person name="Schaffert L."/>
            <person name="Albersmeier A."/>
            <person name="Kalinowski J."/>
            <person name="Ruckert C."/>
        </authorList>
    </citation>
    <scope>NUCLEOTIDE SEQUENCE [LARGE SCALE GENOMIC DNA]</scope>
    <source>
        <strain evidence="1 2">DSM 44953</strain>
        <plasmid evidence="1 2">pCmarinum2</plasmid>
    </source>
</reference>
<dbReference type="KEGG" id="cmq:B840_12520"/>